<evidence type="ECO:0000256" key="11">
    <source>
        <dbReference type="SAM" id="SignalP"/>
    </source>
</evidence>
<evidence type="ECO:0000256" key="10">
    <source>
        <dbReference type="SAM" id="MobiDB-lite"/>
    </source>
</evidence>
<dbReference type="InterPro" id="IPR046966">
    <property type="entry name" value="Glucoamylase_active_site"/>
</dbReference>
<dbReference type="InterPro" id="IPR011613">
    <property type="entry name" value="GH15-like"/>
</dbReference>
<keyword evidence="6" id="KW-0326">Glycosidase</keyword>
<dbReference type="Proteomes" id="UP000190776">
    <property type="component" value="Unassembled WGS sequence"/>
</dbReference>
<dbReference type="SUPFAM" id="SSF48208">
    <property type="entry name" value="Six-hairpin glycosidases"/>
    <property type="match status" value="1"/>
</dbReference>
<reference evidence="13 14" key="1">
    <citation type="submission" date="2017-01" db="EMBL/GenBank/DDBJ databases">
        <title>Draft genome sequence of Diplodia seriata F98.1, a fungal species involved in grapevine trunk diseases.</title>
        <authorList>
            <person name="Robert-Siegwald G."/>
            <person name="Vallet J."/>
            <person name="Abou-Mansour E."/>
            <person name="Xu J."/>
            <person name="Rey P."/>
            <person name="Bertsch C."/>
            <person name="Rego C."/>
            <person name="Larignon P."/>
            <person name="Fontaine F."/>
            <person name="Lebrun M.-H."/>
        </authorList>
    </citation>
    <scope>NUCLEOTIDE SEQUENCE [LARGE SCALE GENOMIC DNA]</scope>
    <source>
        <strain evidence="13 14">F98.1</strain>
    </source>
</reference>
<dbReference type="GO" id="GO:0000272">
    <property type="term" value="P:polysaccharide catabolic process"/>
    <property type="evidence" value="ECO:0007669"/>
    <property type="project" value="UniProtKB-KW"/>
</dbReference>
<protein>
    <recommendedName>
        <fullName evidence="3">glucan 1,4-alpha-glucosidase</fullName>
        <ecNumber evidence="3">3.2.1.3</ecNumber>
    </recommendedName>
    <alternativeName>
        <fullName evidence="9">1,4-alpha-D-glucan glucohydrolase</fullName>
    </alternativeName>
    <alternativeName>
        <fullName evidence="8">Glucan 1,4-alpha-glucosidase</fullName>
    </alternativeName>
</protein>
<keyword evidence="5" id="KW-0119">Carbohydrate metabolism</keyword>
<dbReference type="PRINTS" id="PR00736">
    <property type="entry name" value="GLHYDRLASE15"/>
</dbReference>
<keyword evidence="7" id="KW-0624">Polysaccharide degradation</keyword>
<comment type="similarity">
    <text evidence="2">Belongs to the glycosyl hydrolase 15 family.</text>
</comment>
<sequence>MFARLSISGAALLLCADAFVIPAVLDHQAPLQGAALTDLLADKAHALSDQIGLTTTTKQSLDTWLGKEEAIAVDRLLANIAPSGRNAQHAAPGTVIASPSKKHPNYYYQWVRDAGITMATVVDLYVADPSSDLSRTILLPTLESYASISQKIQHTPNPSGDFSFPNLDGLGEPKFEVDGSPFTSNWGRPQRDGPALRATALMKFMRAYNESNPGVWDSRTAASSEDLFGRLYNAELPARSIIKADLEYVARHWAESGFDVWEEVRGRHFFTAQAQLRALREGAEVATAFGDEGAAAYYRQQAARLEAMVRNDFWDARGGYLRATRGSEAEHQRSGMDCSVLLGSLHGTAAVDPAYPDPAVFPPHDDAVLVTLMRFVKDQRDRYPINAQPSEADDDFAADDQDPLRPAGVGRYPEDAYDGYAAPHPGAGNPWFLCTASVAEILFRTAQRVNETAAVEVSETGWDFWHGLVCPSSSSSSSSSSVDSTSDCPLSWHRKQYAAGDGTGVVETAQRRLKSLGDGFLAVIRKHASADGSLSEQFDRWTGFERGAEDLTWSYGAFLQALWARQRVLSQ</sequence>
<dbReference type="InterPro" id="IPR008928">
    <property type="entry name" value="6-hairpin_glycosidase_sf"/>
</dbReference>
<keyword evidence="4" id="KW-0378">Hydrolase</keyword>
<evidence type="ECO:0000313" key="14">
    <source>
        <dbReference type="Proteomes" id="UP000190776"/>
    </source>
</evidence>
<feature type="compositionally biased region" description="Acidic residues" evidence="10">
    <location>
        <begin position="391"/>
        <end position="401"/>
    </location>
</feature>
<dbReference type="EMBL" id="MSZU01000080">
    <property type="protein sequence ID" value="OMP86130.1"/>
    <property type="molecule type" value="Genomic_DNA"/>
</dbReference>
<dbReference type="GO" id="GO:0004339">
    <property type="term" value="F:glucan 1,4-alpha-glucosidase activity"/>
    <property type="evidence" value="ECO:0007669"/>
    <property type="project" value="UniProtKB-EC"/>
</dbReference>
<dbReference type="OrthoDB" id="6123450at2759"/>
<gene>
    <name evidence="13" type="ORF">BK809_0003299</name>
</gene>
<evidence type="ECO:0000256" key="8">
    <source>
        <dbReference type="ARBA" id="ARBA00033442"/>
    </source>
</evidence>
<dbReference type="InterPro" id="IPR012341">
    <property type="entry name" value="6hp_glycosidase-like_sf"/>
</dbReference>
<evidence type="ECO:0000256" key="3">
    <source>
        <dbReference type="ARBA" id="ARBA00012593"/>
    </source>
</evidence>
<dbReference type="PROSITE" id="PS00820">
    <property type="entry name" value="GLUCOAMYLASE"/>
    <property type="match status" value="1"/>
</dbReference>
<feature type="domain" description="GH15-like" evidence="12">
    <location>
        <begin position="72"/>
        <end position="562"/>
    </location>
</feature>
<comment type="caution">
    <text evidence="13">The sequence shown here is derived from an EMBL/GenBank/DDBJ whole genome shotgun (WGS) entry which is preliminary data.</text>
</comment>
<dbReference type="EC" id="3.2.1.3" evidence="3"/>
<evidence type="ECO:0000256" key="7">
    <source>
        <dbReference type="ARBA" id="ARBA00023326"/>
    </source>
</evidence>
<dbReference type="Pfam" id="PF00723">
    <property type="entry name" value="Glyco_hydro_15"/>
    <property type="match status" value="1"/>
</dbReference>
<dbReference type="InterPro" id="IPR000165">
    <property type="entry name" value="Glucoamylase"/>
</dbReference>
<comment type="catalytic activity">
    <reaction evidence="1">
        <text>Hydrolysis of terminal (1-&gt;4)-linked alpha-D-glucose residues successively from non-reducing ends of the chains with release of beta-D-glucose.</text>
        <dbReference type="EC" id="3.2.1.3"/>
    </reaction>
</comment>
<name>A0A1S8BF58_9PEZI</name>
<dbReference type="Gene3D" id="1.50.10.10">
    <property type="match status" value="1"/>
</dbReference>
<proteinExistence type="inferred from homology"/>
<evidence type="ECO:0000256" key="4">
    <source>
        <dbReference type="ARBA" id="ARBA00022801"/>
    </source>
</evidence>
<evidence type="ECO:0000313" key="13">
    <source>
        <dbReference type="EMBL" id="OMP86130.1"/>
    </source>
</evidence>
<organism evidence="13 14">
    <name type="scientific">Diplodia seriata</name>
    <dbReference type="NCBI Taxonomy" id="420778"/>
    <lineage>
        <taxon>Eukaryota</taxon>
        <taxon>Fungi</taxon>
        <taxon>Dikarya</taxon>
        <taxon>Ascomycota</taxon>
        <taxon>Pezizomycotina</taxon>
        <taxon>Dothideomycetes</taxon>
        <taxon>Dothideomycetes incertae sedis</taxon>
        <taxon>Botryosphaeriales</taxon>
        <taxon>Botryosphaeriaceae</taxon>
        <taxon>Diplodia</taxon>
    </lineage>
</organism>
<keyword evidence="11" id="KW-0732">Signal</keyword>
<dbReference type="AlphaFoldDB" id="A0A1S8BF58"/>
<evidence type="ECO:0000259" key="12">
    <source>
        <dbReference type="Pfam" id="PF00723"/>
    </source>
</evidence>
<dbReference type="STRING" id="420778.A0A1S8BF58"/>
<evidence type="ECO:0000256" key="1">
    <source>
        <dbReference type="ARBA" id="ARBA00001863"/>
    </source>
</evidence>
<feature type="region of interest" description="Disordered" evidence="10">
    <location>
        <begin position="385"/>
        <end position="411"/>
    </location>
</feature>
<feature type="chain" id="PRO_5012774711" description="glucan 1,4-alpha-glucosidase" evidence="11">
    <location>
        <begin position="19"/>
        <end position="571"/>
    </location>
</feature>
<feature type="signal peptide" evidence="11">
    <location>
        <begin position="1"/>
        <end position="18"/>
    </location>
</feature>
<dbReference type="PANTHER" id="PTHR31616:SF9">
    <property type="entry name" value="GLUCOAMYLASE, INTRACELLULAR SPORULATION-SPECIFIC"/>
    <property type="match status" value="1"/>
</dbReference>
<evidence type="ECO:0000256" key="5">
    <source>
        <dbReference type="ARBA" id="ARBA00023277"/>
    </source>
</evidence>
<dbReference type="PANTHER" id="PTHR31616">
    <property type="entry name" value="TREHALASE"/>
    <property type="match status" value="1"/>
</dbReference>
<dbReference type="GO" id="GO:0000324">
    <property type="term" value="C:fungal-type vacuole"/>
    <property type="evidence" value="ECO:0007669"/>
    <property type="project" value="TreeGrafter"/>
</dbReference>
<evidence type="ECO:0000256" key="9">
    <source>
        <dbReference type="ARBA" id="ARBA00033473"/>
    </source>
</evidence>
<evidence type="ECO:0000256" key="6">
    <source>
        <dbReference type="ARBA" id="ARBA00023295"/>
    </source>
</evidence>
<accession>A0A1S8BF58</accession>
<evidence type="ECO:0000256" key="2">
    <source>
        <dbReference type="ARBA" id="ARBA00006188"/>
    </source>
</evidence>